<dbReference type="Pfam" id="PF00012">
    <property type="entry name" value="HSP70"/>
    <property type="match status" value="1"/>
</dbReference>
<dbReference type="AlphaFoldDB" id="A0A0F5JV88"/>
<sequence length="426" mass="45750">MTYCAIDFGTSNSALALAKPGAATSGGAFEAPRLIPLEGGNLTLPTAVFFNTDEHRHVFGRQAIAEYIDGYDGRLMRSLKSILGTHLADASTEIGDGASMPFTEIIGLFLRHLLQTAQREAGGPVTQAVMGRPVFFVDDDPKADAAAQSQLEAAARSVGLRDIVFQYEPIAAAFDYESTLDREEVVLVVDIGGGTSDFSLVRVGPDRVRQAARHDDVLGHFGVHVAGTDIDKRVALASVMRELGFQALDPSGREMPNRIYFDLSTWHLVNALYSPKRMAEFDQMKHLFIDPAHPTRLTRVLRNRLGHALIGLSEKAKIAVSNGGETMIDMSLVEPDLSMAFTETVMARAAAEDAARIVAAARETTRQAGVREADVAAVYFTGGSTGLRFLADAIATAFPNAHAVRGDPLASVAKGLGIHAQRMFAV</sequence>
<keyword evidence="3" id="KW-0067">ATP-binding</keyword>
<proteinExistence type="inferred from homology"/>
<evidence type="ECO:0000256" key="2">
    <source>
        <dbReference type="ARBA" id="ARBA00022741"/>
    </source>
</evidence>
<dbReference type="InterPro" id="IPR043129">
    <property type="entry name" value="ATPase_NBD"/>
</dbReference>
<dbReference type="EMBL" id="LAQU01000032">
    <property type="protein sequence ID" value="KKB61776.1"/>
    <property type="molecule type" value="Genomic_DNA"/>
</dbReference>
<accession>A0A0F5JV88</accession>
<dbReference type="STRING" id="28092.WM40_21320"/>
<dbReference type="OrthoDB" id="9807934at2"/>
<evidence type="ECO:0000313" key="4">
    <source>
        <dbReference type="EMBL" id="KKB61776.1"/>
    </source>
</evidence>
<dbReference type="InterPro" id="IPR013126">
    <property type="entry name" value="Hsp_70_fam"/>
</dbReference>
<dbReference type="PATRIC" id="fig|28092.6.peg.5020"/>
<name>A0A0F5JV88_9BURK</name>
<dbReference type="Gene3D" id="3.30.420.40">
    <property type="match status" value="3"/>
</dbReference>
<evidence type="ECO:0000256" key="3">
    <source>
        <dbReference type="ARBA" id="ARBA00022840"/>
    </source>
</evidence>
<dbReference type="Gene3D" id="3.90.640.10">
    <property type="entry name" value="Actin, Chain A, domain 4"/>
    <property type="match status" value="2"/>
</dbReference>
<dbReference type="PROSITE" id="PS00329">
    <property type="entry name" value="HSP70_2"/>
    <property type="match status" value="1"/>
</dbReference>
<gene>
    <name evidence="4" type="ORF">WM40_21320</name>
</gene>
<dbReference type="RefSeq" id="WP_046153905.1">
    <property type="nucleotide sequence ID" value="NZ_CADFGU010000019.1"/>
</dbReference>
<reference evidence="4 5" key="1">
    <citation type="submission" date="2015-03" db="EMBL/GenBank/DDBJ databases">
        <title>Draft Genome Sequence of Burkholderia andropogonis type strain ICMP2807, isolated from Sorghum bicolor.</title>
        <authorList>
            <person name="Lopes-Santos L."/>
            <person name="Castro D.B."/>
            <person name="Ottoboni L.M."/>
            <person name="Park D."/>
            <person name="Weirc B.S."/>
            <person name="Destefano S.A."/>
        </authorList>
    </citation>
    <scope>NUCLEOTIDE SEQUENCE [LARGE SCALE GENOMIC DNA]</scope>
    <source>
        <strain evidence="4 5">ICMP2807</strain>
    </source>
</reference>
<dbReference type="PANTHER" id="PTHR19375">
    <property type="entry name" value="HEAT SHOCK PROTEIN 70KDA"/>
    <property type="match status" value="1"/>
</dbReference>
<comment type="caution">
    <text evidence="4">The sequence shown here is derived from an EMBL/GenBank/DDBJ whole genome shotgun (WGS) entry which is preliminary data.</text>
</comment>
<comment type="similarity">
    <text evidence="1">Belongs to the heat shock protein 70 family.</text>
</comment>
<keyword evidence="2" id="KW-0547">Nucleotide-binding</keyword>
<evidence type="ECO:0000256" key="1">
    <source>
        <dbReference type="ARBA" id="ARBA00007381"/>
    </source>
</evidence>
<dbReference type="GO" id="GO:0140662">
    <property type="term" value="F:ATP-dependent protein folding chaperone"/>
    <property type="evidence" value="ECO:0007669"/>
    <property type="project" value="InterPro"/>
</dbReference>
<dbReference type="Proteomes" id="UP000033618">
    <property type="component" value="Unassembled WGS sequence"/>
</dbReference>
<dbReference type="InterPro" id="IPR018181">
    <property type="entry name" value="Heat_shock_70_CS"/>
</dbReference>
<evidence type="ECO:0000313" key="5">
    <source>
        <dbReference type="Proteomes" id="UP000033618"/>
    </source>
</evidence>
<organism evidence="4 5">
    <name type="scientific">Robbsia andropogonis</name>
    <dbReference type="NCBI Taxonomy" id="28092"/>
    <lineage>
        <taxon>Bacteria</taxon>
        <taxon>Pseudomonadati</taxon>
        <taxon>Pseudomonadota</taxon>
        <taxon>Betaproteobacteria</taxon>
        <taxon>Burkholderiales</taxon>
        <taxon>Burkholderiaceae</taxon>
        <taxon>Robbsia</taxon>
    </lineage>
</organism>
<dbReference type="GO" id="GO:0005524">
    <property type="term" value="F:ATP binding"/>
    <property type="evidence" value="ECO:0007669"/>
    <property type="project" value="UniProtKB-KW"/>
</dbReference>
<dbReference type="SUPFAM" id="SSF53067">
    <property type="entry name" value="Actin-like ATPase domain"/>
    <property type="match status" value="2"/>
</dbReference>
<keyword evidence="5" id="KW-1185">Reference proteome</keyword>
<protein>
    <submittedName>
        <fullName evidence="4">Heat-shock protein</fullName>
    </submittedName>
</protein>